<evidence type="ECO:0000313" key="4">
    <source>
        <dbReference type="EMBL" id="KAK4136412.1"/>
    </source>
</evidence>
<dbReference type="PANTHER" id="PTHR32208">
    <property type="entry name" value="SECRETED PROTEIN-RELATED"/>
    <property type="match status" value="1"/>
</dbReference>
<reference evidence="4" key="1">
    <citation type="journal article" date="2023" name="Mol. Phylogenet. Evol.">
        <title>Genome-scale phylogeny and comparative genomics of the fungal order Sordariales.</title>
        <authorList>
            <person name="Hensen N."/>
            <person name="Bonometti L."/>
            <person name="Westerberg I."/>
            <person name="Brannstrom I.O."/>
            <person name="Guillou S."/>
            <person name="Cros-Aarteil S."/>
            <person name="Calhoun S."/>
            <person name="Haridas S."/>
            <person name="Kuo A."/>
            <person name="Mondo S."/>
            <person name="Pangilinan J."/>
            <person name="Riley R."/>
            <person name="LaButti K."/>
            <person name="Andreopoulos B."/>
            <person name="Lipzen A."/>
            <person name="Chen C."/>
            <person name="Yan M."/>
            <person name="Daum C."/>
            <person name="Ng V."/>
            <person name="Clum A."/>
            <person name="Steindorff A."/>
            <person name="Ohm R.A."/>
            <person name="Martin F."/>
            <person name="Silar P."/>
            <person name="Natvig D.O."/>
            <person name="Lalanne C."/>
            <person name="Gautier V."/>
            <person name="Ament-Velasquez S.L."/>
            <person name="Kruys A."/>
            <person name="Hutchinson M.I."/>
            <person name="Powell A.J."/>
            <person name="Barry K."/>
            <person name="Miller A.N."/>
            <person name="Grigoriev I.V."/>
            <person name="Debuchy R."/>
            <person name="Gladieux P."/>
            <person name="Hiltunen Thoren M."/>
            <person name="Johannesson H."/>
        </authorList>
    </citation>
    <scope>NUCLEOTIDE SEQUENCE</scope>
    <source>
        <strain evidence="4">CBS 123565</strain>
    </source>
</reference>
<evidence type="ECO:0000259" key="3">
    <source>
        <dbReference type="PROSITE" id="PS51212"/>
    </source>
</evidence>
<feature type="chain" id="PRO_5042920884" evidence="2">
    <location>
        <begin position="24"/>
        <end position="1110"/>
    </location>
</feature>
<dbReference type="SUPFAM" id="SSF50965">
    <property type="entry name" value="Galactose oxidase, central domain"/>
    <property type="match status" value="1"/>
</dbReference>
<dbReference type="SUPFAM" id="SSF81296">
    <property type="entry name" value="E set domains"/>
    <property type="match status" value="1"/>
</dbReference>
<dbReference type="InterPro" id="IPR014756">
    <property type="entry name" value="Ig_E-set"/>
</dbReference>
<keyword evidence="5" id="KW-1185">Reference proteome</keyword>
<dbReference type="AlphaFoldDB" id="A0AAN6UNQ2"/>
<dbReference type="PROSITE" id="PS51212">
    <property type="entry name" value="WSC"/>
    <property type="match status" value="5"/>
</dbReference>
<dbReference type="CDD" id="cd02851">
    <property type="entry name" value="E_set_GO_C"/>
    <property type="match status" value="1"/>
</dbReference>
<feature type="signal peptide" evidence="2">
    <location>
        <begin position="1"/>
        <end position="23"/>
    </location>
</feature>
<feature type="domain" description="WSC" evidence="3">
    <location>
        <begin position="384"/>
        <end position="477"/>
    </location>
</feature>
<dbReference type="InterPro" id="IPR011043">
    <property type="entry name" value="Gal_Oxase/kelch_b-propeller"/>
</dbReference>
<feature type="domain" description="WSC" evidence="3">
    <location>
        <begin position="495"/>
        <end position="592"/>
    </location>
</feature>
<dbReference type="InterPro" id="IPR037293">
    <property type="entry name" value="Gal_Oxidase_central_sf"/>
</dbReference>
<dbReference type="Pfam" id="PF09118">
    <property type="entry name" value="GO-like_E_set"/>
    <property type="match status" value="1"/>
</dbReference>
<dbReference type="Gene3D" id="2.60.40.10">
    <property type="entry name" value="Immunoglobulins"/>
    <property type="match status" value="1"/>
</dbReference>
<organism evidence="4 5">
    <name type="scientific">Trichocladium antarcticum</name>
    <dbReference type="NCBI Taxonomy" id="1450529"/>
    <lineage>
        <taxon>Eukaryota</taxon>
        <taxon>Fungi</taxon>
        <taxon>Dikarya</taxon>
        <taxon>Ascomycota</taxon>
        <taxon>Pezizomycotina</taxon>
        <taxon>Sordariomycetes</taxon>
        <taxon>Sordariomycetidae</taxon>
        <taxon>Sordariales</taxon>
        <taxon>Chaetomiaceae</taxon>
        <taxon>Trichocladium</taxon>
    </lineage>
</organism>
<dbReference type="EMBL" id="MU853403">
    <property type="protein sequence ID" value="KAK4136412.1"/>
    <property type="molecule type" value="Genomic_DNA"/>
</dbReference>
<dbReference type="PANTHER" id="PTHR32208:SF105">
    <property type="entry name" value="COPPER RADICAL OXIDASE"/>
    <property type="match status" value="1"/>
</dbReference>
<dbReference type="Pfam" id="PF01822">
    <property type="entry name" value="WSC"/>
    <property type="match status" value="5"/>
</dbReference>
<keyword evidence="1 2" id="KW-0732">Signal</keyword>
<feature type="domain" description="WSC" evidence="3">
    <location>
        <begin position="140"/>
        <end position="233"/>
    </location>
</feature>
<sequence length="1110" mass="116074">MRSSPARSLFSSLLLSSLPLAFGQLSVPTDLPGAWQYEGCYTDVAGRTLNGGGYADGNNMTIESCIAYCSSNGFQYAGTEYSVECFCGSGLATGATEVADSICNMPCSGDATQPCGAGSRLSIFHTTETVGPQPNPGVNGYVHMGCYAEGTTGRTLTNAPGGIPAAEMTVAKCTAACRAANYILAGVEYGGECFCGNTIANGGAPASGCSMLCNGDNTEFCGGPGRLNVYNYESQYNPTVTAAATGGASATANPAAPSQPAEIGDYIWHGCRTEATGTRALNAASFASDDMTLAACQAYCSAYTYFGVEYARECYCGNSFGTGSTIVADSDCSMTCTGEAAEFCGAGNRLSVYARNGTAPPSSTVPAGSSTTSAAPVATGLPAGWTDQGCWIDGAQGRILPYQVPDSQTNSQSSCASACFAAGYKISATEYGVQCFCGNAIINGGVKTADSDCSINCPGNPAQKCGAGDRMNIISDGPPQTFAPPAPQTEGLDGDWTYHGCVEDNINQKRTLFWQLFFPGVMTPNMCLNKCASFGYAAAGMEYGEECYCGDPPNIATRGATVRPESECAITCAGNSSAICGGQSRLTTYFWTGAPLYSWDFPQDYRAGEYQFLVDGVNIPLITQETITGKVSFLSKYGTGPGNETGAYELDLSTLTFRTLHIKTDIFCAAGVTLPDKGGRQLNVGGWAGDSTYGTRIYWPNGSPGVPGTRDWQENVNVLSLQAGRWYPSAMVMANGSVMVIGGSIGANDAATPSIEILPYTGTAPLYMDWLDRTHPNNLYPFICVLPGGGIFVQYWNEARILDPVTFATTKVLPNTPGAVNDDKGGRTYPLEGTAVLLPQKYPYTDPLGVLICGGSTEGPGNALDNCVSIYPEAATPEWKMERMPSLRVMSCMAPLPDGTYLIANGAHHGVAGFGLGSDPNLNALLYDPTKPLGARITVAANTTIARMYHSEAITLLDGRVLISGSNPEDGVNPEEYRVEVFVPPYLLNGKPRPTFSIANKDWTHGQNNIPFTLGAAARNGPITVTLLGSVASTHGNSMGARTLMPRVSCTGTSCLVDAPPTVNIATPGWYQMFVLDGGVPAVGVYVRIGGDPGAIGNWPQGPDFTVPGI</sequence>
<dbReference type="Pfam" id="PF07250">
    <property type="entry name" value="Glyoxal_oxid_N"/>
    <property type="match status" value="1"/>
</dbReference>
<dbReference type="SMART" id="SM00321">
    <property type="entry name" value="WSC"/>
    <property type="match status" value="5"/>
</dbReference>
<accession>A0AAN6UNQ2</accession>
<evidence type="ECO:0000256" key="1">
    <source>
        <dbReference type="ARBA" id="ARBA00022729"/>
    </source>
</evidence>
<feature type="domain" description="WSC" evidence="3">
    <location>
        <begin position="265"/>
        <end position="356"/>
    </location>
</feature>
<evidence type="ECO:0000313" key="5">
    <source>
        <dbReference type="Proteomes" id="UP001304895"/>
    </source>
</evidence>
<protein>
    <submittedName>
        <fullName evidence="4">Copper radical oxidase</fullName>
    </submittedName>
</protein>
<feature type="domain" description="WSC" evidence="3">
    <location>
        <begin position="34"/>
        <end position="127"/>
    </location>
</feature>
<dbReference type="InterPro" id="IPR013783">
    <property type="entry name" value="Ig-like_fold"/>
</dbReference>
<gene>
    <name evidence="4" type="ORF">BT67DRAFT_177560</name>
</gene>
<reference evidence="4" key="2">
    <citation type="submission" date="2023-05" db="EMBL/GenBank/DDBJ databases">
        <authorList>
            <consortium name="Lawrence Berkeley National Laboratory"/>
            <person name="Steindorff A."/>
            <person name="Hensen N."/>
            <person name="Bonometti L."/>
            <person name="Westerberg I."/>
            <person name="Brannstrom I.O."/>
            <person name="Guillou S."/>
            <person name="Cros-Aarteil S."/>
            <person name="Calhoun S."/>
            <person name="Haridas S."/>
            <person name="Kuo A."/>
            <person name="Mondo S."/>
            <person name="Pangilinan J."/>
            <person name="Riley R."/>
            <person name="Labutti K."/>
            <person name="Andreopoulos B."/>
            <person name="Lipzen A."/>
            <person name="Chen C."/>
            <person name="Yanf M."/>
            <person name="Daum C."/>
            <person name="Ng V."/>
            <person name="Clum A."/>
            <person name="Ohm R."/>
            <person name="Martin F."/>
            <person name="Silar P."/>
            <person name="Natvig D."/>
            <person name="Lalanne C."/>
            <person name="Gautier V."/>
            <person name="Ament-Velasquez S.L."/>
            <person name="Kruys A."/>
            <person name="Hutchinson M.I."/>
            <person name="Powell A.J."/>
            <person name="Barry K."/>
            <person name="Miller A.N."/>
            <person name="Grigoriev I.V."/>
            <person name="Debuchy R."/>
            <person name="Gladieux P."/>
            <person name="Thoren M.H."/>
            <person name="Johannesson H."/>
        </authorList>
    </citation>
    <scope>NUCLEOTIDE SEQUENCE</scope>
    <source>
        <strain evidence="4">CBS 123565</strain>
    </source>
</reference>
<name>A0AAN6UNQ2_9PEZI</name>
<dbReference type="InterPro" id="IPR009880">
    <property type="entry name" value="Glyoxal_oxidase_N"/>
</dbReference>
<dbReference type="InterPro" id="IPR015202">
    <property type="entry name" value="GO-like_E_set"/>
</dbReference>
<dbReference type="Proteomes" id="UP001304895">
    <property type="component" value="Unassembled WGS sequence"/>
</dbReference>
<evidence type="ECO:0000256" key="2">
    <source>
        <dbReference type="SAM" id="SignalP"/>
    </source>
</evidence>
<dbReference type="Gene3D" id="2.130.10.80">
    <property type="entry name" value="Galactose oxidase/kelch, beta-propeller"/>
    <property type="match status" value="1"/>
</dbReference>
<comment type="caution">
    <text evidence="4">The sequence shown here is derived from an EMBL/GenBank/DDBJ whole genome shotgun (WGS) entry which is preliminary data.</text>
</comment>
<proteinExistence type="predicted"/>
<dbReference type="InterPro" id="IPR002889">
    <property type="entry name" value="WSC_carb-bd"/>
</dbReference>